<accession>A0ABD3EK47</accession>
<feature type="repeat" description="PPR" evidence="3">
    <location>
        <begin position="323"/>
        <end position="358"/>
    </location>
</feature>
<feature type="repeat" description="PPR" evidence="3">
    <location>
        <begin position="359"/>
        <end position="393"/>
    </location>
</feature>
<dbReference type="InterPro" id="IPR050667">
    <property type="entry name" value="PPR-containing_protein"/>
</dbReference>
<dbReference type="Gene3D" id="1.10.510.10">
    <property type="entry name" value="Transferase(Phosphotransferase) domain 1"/>
    <property type="match status" value="1"/>
</dbReference>
<dbReference type="AlphaFoldDB" id="A0ABD3EK47"/>
<feature type="repeat" description="PPR" evidence="3">
    <location>
        <begin position="183"/>
        <end position="217"/>
    </location>
</feature>
<gene>
    <name evidence="4" type="ORF">CASFOL_001569</name>
</gene>
<dbReference type="PROSITE" id="PS51375">
    <property type="entry name" value="PPR"/>
    <property type="match status" value="11"/>
</dbReference>
<dbReference type="NCBIfam" id="TIGR00756">
    <property type="entry name" value="PPR"/>
    <property type="match status" value="11"/>
</dbReference>
<dbReference type="InterPro" id="IPR011990">
    <property type="entry name" value="TPR-like_helical_dom_sf"/>
</dbReference>
<dbReference type="InterPro" id="IPR002885">
    <property type="entry name" value="PPR_rpt"/>
</dbReference>
<evidence type="ECO:0000256" key="1">
    <source>
        <dbReference type="ARBA" id="ARBA00007626"/>
    </source>
</evidence>
<feature type="repeat" description="PPR" evidence="3">
    <location>
        <begin position="288"/>
        <end position="322"/>
    </location>
</feature>
<feature type="repeat" description="PPR" evidence="3">
    <location>
        <begin position="531"/>
        <end position="565"/>
    </location>
</feature>
<comment type="similarity">
    <text evidence="1">Belongs to the PPR family. P subfamily.</text>
</comment>
<dbReference type="PANTHER" id="PTHR47939:SF13">
    <property type="entry name" value="OS03G0201400 PROTEIN"/>
    <property type="match status" value="1"/>
</dbReference>
<dbReference type="SUPFAM" id="SSF81901">
    <property type="entry name" value="HCP-like"/>
    <property type="match status" value="1"/>
</dbReference>
<feature type="repeat" description="PPR" evidence="3">
    <location>
        <begin position="253"/>
        <end position="287"/>
    </location>
</feature>
<evidence type="ECO:0000313" key="5">
    <source>
        <dbReference type="Proteomes" id="UP001632038"/>
    </source>
</evidence>
<evidence type="ECO:0000256" key="2">
    <source>
        <dbReference type="ARBA" id="ARBA00022737"/>
    </source>
</evidence>
<proteinExistence type="inferred from homology"/>
<keyword evidence="5" id="KW-1185">Reference proteome</keyword>
<dbReference type="PANTHER" id="PTHR47939">
    <property type="entry name" value="MEMBRANE-ASSOCIATED SALT-INDUCIBLE PROTEIN-LIKE"/>
    <property type="match status" value="1"/>
</dbReference>
<dbReference type="Pfam" id="PF01535">
    <property type="entry name" value="PPR"/>
    <property type="match status" value="3"/>
</dbReference>
<dbReference type="Gene3D" id="1.25.40.10">
    <property type="entry name" value="Tetratricopeptide repeat domain"/>
    <property type="match status" value="6"/>
</dbReference>
<comment type="caution">
    <text evidence="4">The sequence shown here is derived from an EMBL/GenBank/DDBJ whole genome shotgun (WGS) entry which is preliminary data.</text>
</comment>
<dbReference type="Pfam" id="PF12854">
    <property type="entry name" value="PPR_1"/>
    <property type="match status" value="1"/>
</dbReference>
<reference evidence="5" key="1">
    <citation type="journal article" date="2024" name="IScience">
        <title>Strigolactones Initiate the Formation of Haustorium-like Structures in Castilleja.</title>
        <authorList>
            <person name="Buerger M."/>
            <person name="Peterson D."/>
            <person name="Chory J."/>
        </authorList>
    </citation>
    <scope>NUCLEOTIDE SEQUENCE [LARGE SCALE GENOMIC DNA]</scope>
</reference>
<dbReference type="InterPro" id="IPR011009">
    <property type="entry name" value="Kinase-like_dom_sf"/>
</dbReference>
<dbReference type="Pfam" id="PF13041">
    <property type="entry name" value="PPR_2"/>
    <property type="match status" value="4"/>
</dbReference>
<keyword evidence="2" id="KW-0677">Repeat</keyword>
<sequence length="925" mass="105408">MVSLVFIYLRTIYRQNTSFRALHNGVISLSSVRPFCQMPSINNYSLSVSPSTAIKRACFWVCESYYNQQRKPSHLNPTHSLLNLPIDSDFLSPDQAITVVASLAEEEGSMVALSFFYWAIGFPKFRHFMRFYIISATCLIKNGNFERTHEVLRCMVRNFSEIGMLKEAVYMVLEMQSQGLVLTAHTLNCVLSVVNGTGCFEMAETVFDEMLQRGVVPDPYSFKSMAVIYCRLGMISDSERWLSSMLSRGFLVDNATCSLIIVAFCKKGFVNRAVWLFNKMVGMGLVPNVINYSCLINGLSGCGRIKQSFELLEEMVRVGMKPNVYTHTALIDGLCKKGWTDKAFRLFLKLVRSDNYKPNVQTYTAMISGYCKEGKLNRAEMLLVKMEEQGLMPNLSTYTTLIDGHAKIGNFDRVYELMDVMGKYGLVPNICTYNAIIDGLCKKGRVNEAYGCFQGNGLCPDKFTYTILICESCKQDDIKQALALINKMMKTGISPDMHTYTVLISSFSRQKKMGECVRIFYDAIDMGFTPTAKTYTSMISGYCRDGDADMAMIFFNKMRENGCVPDSFTYGALISGLCKKSMLDEARIFYEEMTEKGVSPCEVTRLTIAYEFCKKDECLKAMGLLERLEKRLWVRTVRTLVRKLCSEKKVEMAAHFFDKLLDLKDGVDRVTLAGFMSACYDSNNYALVSDMSRRMTEEKGFDNWMLDLLPSCTKERWPEEDFSGELSLIYISFACPWSSRCLAYLKIRGLDKAISFSGIRLNASSLRVNEKSDIYSFGVVILELVTRKPPIDPEFGEKNLVKWVCSILDQKGIDHVIDPKLESCFKDEICRVMNIGLRCTSSVPINRPPMRRVVKMIQDDCVYISCLRIFSKRYIKFWSDCRYSTPHDWERFLTIVLLLVDAVESCMNECVCWISCFFLSLACTF</sequence>
<evidence type="ECO:0008006" key="6">
    <source>
        <dbReference type="Google" id="ProtNLM"/>
    </source>
</evidence>
<dbReference type="Proteomes" id="UP001632038">
    <property type="component" value="Unassembled WGS sequence"/>
</dbReference>
<organism evidence="4 5">
    <name type="scientific">Castilleja foliolosa</name>
    <dbReference type="NCBI Taxonomy" id="1961234"/>
    <lineage>
        <taxon>Eukaryota</taxon>
        <taxon>Viridiplantae</taxon>
        <taxon>Streptophyta</taxon>
        <taxon>Embryophyta</taxon>
        <taxon>Tracheophyta</taxon>
        <taxon>Spermatophyta</taxon>
        <taxon>Magnoliopsida</taxon>
        <taxon>eudicotyledons</taxon>
        <taxon>Gunneridae</taxon>
        <taxon>Pentapetalae</taxon>
        <taxon>asterids</taxon>
        <taxon>lamiids</taxon>
        <taxon>Lamiales</taxon>
        <taxon>Orobanchaceae</taxon>
        <taxon>Pedicularideae</taxon>
        <taxon>Castillejinae</taxon>
        <taxon>Castilleja</taxon>
    </lineage>
</organism>
<evidence type="ECO:0000256" key="3">
    <source>
        <dbReference type="PROSITE-ProRule" id="PRU00708"/>
    </source>
</evidence>
<dbReference type="EMBL" id="JAVIJP010000004">
    <property type="protein sequence ID" value="KAL3654584.1"/>
    <property type="molecule type" value="Genomic_DNA"/>
</dbReference>
<feature type="repeat" description="PPR" evidence="3">
    <location>
        <begin position="461"/>
        <end position="495"/>
    </location>
</feature>
<feature type="repeat" description="PPR" evidence="3">
    <location>
        <begin position="394"/>
        <end position="428"/>
    </location>
</feature>
<protein>
    <recommendedName>
        <fullName evidence="6">Pentatricopeptide repeat-containing protein</fullName>
    </recommendedName>
</protein>
<evidence type="ECO:0000313" key="4">
    <source>
        <dbReference type="EMBL" id="KAL3654584.1"/>
    </source>
</evidence>
<feature type="repeat" description="PPR" evidence="3">
    <location>
        <begin position="218"/>
        <end position="252"/>
    </location>
</feature>
<feature type="repeat" description="PPR" evidence="3">
    <location>
        <begin position="566"/>
        <end position="600"/>
    </location>
</feature>
<feature type="repeat" description="PPR" evidence="3">
    <location>
        <begin position="496"/>
        <end position="530"/>
    </location>
</feature>
<dbReference type="SUPFAM" id="SSF56112">
    <property type="entry name" value="Protein kinase-like (PK-like)"/>
    <property type="match status" value="1"/>
</dbReference>
<name>A0ABD3EK47_9LAMI</name>